<dbReference type="GO" id="GO:0016787">
    <property type="term" value="F:hydrolase activity"/>
    <property type="evidence" value="ECO:0007669"/>
    <property type="project" value="UniProtKB-KW"/>
</dbReference>
<accession>A0A4Q1CEE6</accession>
<comment type="cofactor">
    <cofactor evidence="2">
        <name>Mg(2+)</name>
        <dbReference type="ChEBI" id="CHEBI:18420"/>
    </cofactor>
</comment>
<comment type="catalytic activity">
    <reaction evidence="1">
        <text>GDP-alpha-D-mannose + H2O = alpha-D-mannose 1-phosphate + GMP + 2 H(+)</text>
        <dbReference type="Rhea" id="RHEA:27978"/>
        <dbReference type="ChEBI" id="CHEBI:15377"/>
        <dbReference type="ChEBI" id="CHEBI:15378"/>
        <dbReference type="ChEBI" id="CHEBI:57527"/>
        <dbReference type="ChEBI" id="CHEBI:58115"/>
        <dbReference type="ChEBI" id="CHEBI:58409"/>
    </reaction>
</comment>
<dbReference type="InterPro" id="IPR000086">
    <property type="entry name" value="NUDIX_hydrolase_dom"/>
</dbReference>
<dbReference type="OrthoDB" id="9806150at2"/>
<comment type="caution">
    <text evidence="9">The sequence shown here is derived from an EMBL/GenBank/DDBJ whole genome shotgun (WGS) entry which is preliminary data.</text>
</comment>
<evidence type="ECO:0000256" key="3">
    <source>
        <dbReference type="ARBA" id="ARBA00007275"/>
    </source>
</evidence>
<feature type="domain" description="Nudix hydrolase" evidence="8">
    <location>
        <begin position="39"/>
        <end position="169"/>
    </location>
</feature>
<proteinExistence type="inferred from homology"/>
<sequence length="182" mass="20920">MNWKTLASKYLFTDNWLTLRVDKCERPDGKIVEPYYVYEFPDWVTAVALTTDQQVILVRQYRHALGQTILEIPGGCVDKTDVDYEAACARELLEETGYQFEKIEFLCNTSANPSTNNNLMHVYLATGGVKVKEQQLDEAEDIEVLLCSIDEVKQLLRENKLIQSMHVTALMYALEKIGELKY</sequence>
<dbReference type="PROSITE" id="PS51462">
    <property type="entry name" value="NUDIX"/>
    <property type="match status" value="1"/>
</dbReference>
<dbReference type="PANTHER" id="PTHR11839">
    <property type="entry name" value="UDP/ADP-SUGAR PYROPHOSPHATASE"/>
    <property type="match status" value="1"/>
</dbReference>
<dbReference type="AlphaFoldDB" id="A0A4Q1CEE6"/>
<evidence type="ECO:0000259" key="8">
    <source>
        <dbReference type="PROSITE" id="PS51462"/>
    </source>
</evidence>
<reference evidence="9 10" key="1">
    <citation type="submission" date="2019-01" db="EMBL/GenBank/DDBJ databases">
        <title>Lacibacter sp. strain TTM-7.</title>
        <authorList>
            <person name="Chen W.-M."/>
        </authorList>
    </citation>
    <scope>NUCLEOTIDE SEQUENCE [LARGE SCALE GENOMIC DNA]</scope>
    <source>
        <strain evidence="9 10">TTM-7</strain>
    </source>
</reference>
<dbReference type="Pfam" id="PF00293">
    <property type="entry name" value="NUDIX"/>
    <property type="match status" value="1"/>
</dbReference>
<dbReference type="RefSeq" id="WP_129132578.1">
    <property type="nucleotide sequence ID" value="NZ_SDHW01000007.1"/>
</dbReference>
<keyword evidence="5 9" id="KW-0378">Hydrolase</keyword>
<evidence type="ECO:0000256" key="6">
    <source>
        <dbReference type="ARBA" id="ARBA00032162"/>
    </source>
</evidence>
<dbReference type="Proteomes" id="UP000290204">
    <property type="component" value="Unassembled WGS sequence"/>
</dbReference>
<comment type="similarity">
    <text evidence="3">Belongs to the Nudix hydrolase family. NudK subfamily.</text>
</comment>
<organism evidence="9 10">
    <name type="scientific">Lacibacter luteus</name>
    <dbReference type="NCBI Taxonomy" id="2508719"/>
    <lineage>
        <taxon>Bacteria</taxon>
        <taxon>Pseudomonadati</taxon>
        <taxon>Bacteroidota</taxon>
        <taxon>Chitinophagia</taxon>
        <taxon>Chitinophagales</taxon>
        <taxon>Chitinophagaceae</taxon>
        <taxon>Lacibacter</taxon>
    </lineage>
</organism>
<dbReference type="GO" id="GO:0019693">
    <property type="term" value="P:ribose phosphate metabolic process"/>
    <property type="evidence" value="ECO:0007669"/>
    <property type="project" value="TreeGrafter"/>
</dbReference>
<dbReference type="GO" id="GO:0006753">
    <property type="term" value="P:nucleoside phosphate metabolic process"/>
    <property type="evidence" value="ECO:0007669"/>
    <property type="project" value="TreeGrafter"/>
</dbReference>
<dbReference type="Gene3D" id="3.90.79.10">
    <property type="entry name" value="Nucleoside Triphosphate Pyrophosphohydrolase"/>
    <property type="match status" value="1"/>
</dbReference>
<protein>
    <recommendedName>
        <fullName evidence="4">GDP-mannose pyrophosphatase</fullName>
    </recommendedName>
    <alternativeName>
        <fullName evidence="6">GDP-mannose hydrolase</fullName>
    </alternativeName>
    <alternativeName>
        <fullName evidence="7">GDPMK</fullName>
    </alternativeName>
</protein>
<gene>
    <name evidence="9" type="ORF">ESA94_19250</name>
</gene>
<dbReference type="EMBL" id="SDHW01000007">
    <property type="protein sequence ID" value="RXK58149.1"/>
    <property type="molecule type" value="Genomic_DNA"/>
</dbReference>
<name>A0A4Q1CEE6_9BACT</name>
<evidence type="ECO:0000256" key="4">
    <source>
        <dbReference type="ARBA" id="ARBA00016377"/>
    </source>
</evidence>
<dbReference type="InterPro" id="IPR015797">
    <property type="entry name" value="NUDIX_hydrolase-like_dom_sf"/>
</dbReference>
<evidence type="ECO:0000256" key="5">
    <source>
        <dbReference type="ARBA" id="ARBA00022801"/>
    </source>
</evidence>
<dbReference type="SUPFAM" id="SSF55811">
    <property type="entry name" value="Nudix"/>
    <property type="match status" value="1"/>
</dbReference>
<dbReference type="CDD" id="cd03424">
    <property type="entry name" value="NUDIX_ADPRase_Nudt5_UGPPase_Nudt14"/>
    <property type="match status" value="1"/>
</dbReference>
<evidence type="ECO:0000256" key="2">
    <source>
        <dbReference type="ARBA" id="ARBA00001946"/>
    </source>
</evidence>
<evidence type="ECO:0000313" key="9">
    <source>
        <dbReference type="EMBL" id="RXK58149.1"/>
    </source>
</evidence>
<keyword evidence="10" id="KW-1185">Reference proteome</keyword>
<dbReference type="PANTHER" id="PTHR11839:SF18">
    <property type="entry name" value="NUDIX HYDROLASE DOMAIN-CONTAINING PROTEIN"/>
    <property type="match status" value="1"/>
</dbReference>
<evidence type="ECO:0000313" key="10">
    <source>
        <dbReference type="Proteomes" id="UP000290204"/>
    </source>
</evidence>
<evidence type="ECO:0000256" key="1">
    <source>
        <dbReference type="ARBA" id="ARBA00000847"/>
    </source>
</evidence>
<evidence type="ECO:0000256" key="7">
    <source>
        <dbReference type="ARBA" id="ARBA00032272"/>
    </source>
</evidence>